<dbReference type="RefSeq" id="WP_214440673.1">
    <property type="nucleotide sequence ID" value="NZ_JAECZB010000072.1"/>
</dbReference>
<evidence type="ECO:0000313" key="2">
    <source>
        <dbReference type="Proteomes" id="UP000599391"/>
    </source>
</evidence>
<dbReference type="EMBL" id="JAECZB010000072">
    <property type="protein sequence ID" value="MBH8554433.1"/>
    <property type="molecule type" value="Genomic_DNA"/>
</dbReference>
<evidence type="ECO:0000313" key="1">
    <source>
        <dbReference type="EMBL" id="MBH8554433.1"/>
    </source>
</evidence>
<reference evidence="1 2" key="1">
    <citation type="journal article" date="2021" name="Int. J. Syst. Evol. Microbiol.">
        <title>Amazonocrinis nigriterrae gen. nov., sp. nov., Atlanticothrix silvestris gen. nov., sp. nov. and Dendronalium phyllosphericum gen. nov., sp. nov., nostocacean cyanobacteria from Brazilian environments.</title>
        <authorList>
            <person name="Alvarenga D.O."/>
            <person name="Andreote A.P.D."/>
            <person name="Branco L.H.Z."/>
            <person name="Delbaje E."/>
            <person name="Cruz R.B."/>
            <person name="Varani A.M."/>
            <person name="Fiore M.F."/>
        </authorList>
    </citation>
    <scope>NUCLEOTIDE SEQUENCE [LARGE SCALE GENOMIC DNA]</scope>
    <source>
        <strain evidence="1 2">CENA357</strain>
    </source>
</reference>
<proteinExistence type="predicted"/>
<keyword evidence="2" id="KW-1185">Reference proteome</keyword>
<dbReference type="AlphaFoldDB" id="A0A8J7HKN2"/>
<dbReference type="Proteomes" id="UP000599391">
    <property type="component" value="Unassembled WGS sequence"/>
</dbReference>
<gene>
    <name evidence="1" type="ORF">I8751_19090</name>
</gene>
<comment type="caution">
    <text evidence="1">The sequence shown here is derived from an EMBL/GenBank/DDBJ whole genome shotgun (WGS) entry which is preliminary data.</text>
</comment>
<sequence length="194" mass="21824">MLTNSHINLTKISKNMEQRASNKASKSISTKIVSDTPGRLRLRITRCHRQPQEMQRIVNSLKAQPNISQVRTNISHGSIVINHDGKDESLKNVVATLIDLGIIFTDITEEESEAAKGITNAIINLNKRVERVTNGEIDLRVLFPLGLSMLAIRQLLVKGLQFEAIPWYVLAWYAFDSFMKLNGTSQKELDEQIG</sequence>
<accession>A0A8J7HKN2</accession>
<name>A0A8J7HKN2_9CYAN</name>
<protein>
    <submittedName>
        <fullName evidence="1">Uncharacterized protein</fullName>
    </submittedName>
</protein>
<organism evidence="1 2">
    <name type="scientific">Atlanticothrix silvestris CENA357</name>
    <dbReference type="NCBI Taxonomy" id="1725252"/>
    <lineage>
        <taxon>Bacteria</taxon>
        <taxon>Bacillati</taxon>
        <taxon>Cyanobacteriota</taxon>
        <taxon>Cyanophyceae</taxon>
        <taxon>Nostocales</taxon>
        <taxon>Nodulariaceae</taxon>
        <taxon>Atlanticothrix</taxon>
        <taxon>Atlanticothrix silvestris</taxon>
    </lineage>
</organism>
<dbReference type="Pfam" id="PF19991">
    <property type="entry name" value="HMA_2"/>
    <property type="match status" value="1"/>
</dbReference>